<feature type="transmembrane region" description="Helical" evidence="1">
    <location>
        <begin position="6"/>
        <end position="27"/>
    </location>
</feature>
<sequence>MFVCMYLFIYLLFIYLFIYLFICQLRFSQKPSRHKVKGLINGVQDHRTPPPPALRILTNPRKITLLQGFREKYSCAKWETSFFSCFVVVTF</sequence>
<dbReference type="Proteomes" id="UP000234681">
    <property type="component" value="Chromosome 2"/>
</dbReference>
<reference evidence="2 3" key="2">
    <citation type="submission" date="2005-09" db="EMBL/GenBank/DDBJ databases">
        <authorList>
            <person name="Mural R.J."/>
            <person name="Li P.W."/>
            <person name="Adams M.D."/>
            <person name="Amanatides P.G."/>
            <person name="Baden-Tillson H."/>
            <person name="Barnstead M."/>
            <person name="Chin S.H."/>
            <person name="Dew I."/>
            <person name="Evans C.A."/>
            <person name="Ferriera S."/>
            <person name="Flanigan M."/>
            <person name="Fosler C."/>
            <person name="Glodek A."/>
            <person name="Gu Z."/>
            <person name="Holt R.A."/>
            <person name="Jennings D."/>
            <person name="Kraft C.L."/>
            <person name="Lu F."/>
            <person name="Nguyen T."/>
            <person name="Nusskern D.R."/>
            <person name="Pfannkoch C.M."/>
            <person name="Sitter C."/>
            <person name="Sutton G.G."/>
            <person name="Venter J.C."/>
            <person name="Wang Z."/>
            <person name="Woodage T."/>
            <person name="Zheng X.H."/>
            <person name="Zhong F."/>
        </authorList>
    </citation>
    <scope>NUCLEOTIDE SEQUENCE [LARGE SCALE GENOMIC DNA]</scope>
    <source>
        <strain evidence="2">BN</strain>
        <strain evidence="3">BN, Sprague-Dawley</strain>
    </source>
</reference>
<keyword evidence="1" id="KW-0812">Transmembrane</keyword>
<dbReference type="EMBL" id="CH474015">
    <property type="protein sequence ID" value="EDL85728.1"/>
    <property type="molecule type" value="Genomic_DNA"/>
</dbReference>
<dbReference type="EMBL" id="CH474015">
    <property type="protein sequence ID" value="EDL85729.1"/>
    <property type="molecule type" value="Genomic_DNA"/>
</dbReference>
<evidence type="ECO:0000313" key="4">
    <source>
        <dbReference type="RGD" id="1305525"/>
    </source>
</evidence>
<gene>
    <name evidence="2 4" type="primary">Mllt11</name>
    <name evidence="2" type="ORF">rCG_51936</name>
</gene>
<organism evidence="2 3">
    <name type="scientific">Rattus norvegicus</name>
    <name type="common">Rat</name>
    <dbReference type="NCBI Taxonomy" id="10116"/>
    <lineage>
        <taxon>Eukaryota</taxon>
        <taxon>Metazoa</taxon>
        <taxon>Chordata</taxon>
        <taxon>Craniata</taxon>
        <taxon>Vertebrata</taxon>
        <taxon>Euteleostomi</taxon>
        <taxon>Mammalia</taxon>
        <taxon>Eutheria</taxon>
        <taxon>Euarchontoglires</taxon>
        <taxon>Glires</taxon>
        <taxon>Rodentia</taxon>
        <taxon>Myomorpha</taxon>
        <taxon>Muroidea</taxon>
        <taxon>Muridae</taxon>
        <taxon>Murinae</taxon>
        <taxon>Rattus</taxon>
    </lineage>
</organism>
<evidence type="ECO:0000256" key="1">
    <source>
        <dbReference type="SAM" id="Phobius"/>
    </source>
</evidence>
<dbReference type="RGD" id="1305525">
    <property type="gene designation" value="Mllt11"/>
</dbReference>
<evidence type="ECO:0000313" key="3">
    <source>
        <dbReference type="Proteomes" id="UP000234681"/>
    </source>
</evidence>
<keyword evidence="1" id="KW-0472">Membrane</keyword>
<protein>
    <submittedName>
        <fullName evidence="2">Myeloid/lymphoid or mixed-lineage leukemia (Trithorax homolog, Drosophila); translocated to, 11, isoform CRA_a</fullName>
    </submittedName>
</protein>
<dbReference type="AlphaFoldDB" id="A6K2X1"/>
<name>A6K2X1_RAT</name>
<accession>A6K2X1</accession>
<reference evidence="2" key="1">
    <citation type="journal article" date="2005" name="Genome Res.">
        <title>Gene and alternative splicing annotation with AIR.</title>
        <authorList>
            <person name="Florea L."/>
            <person name="Di Francesco V."/>
            <person name="Miller J."/>
            <person name="Turner R."/>
            <person name="Yao A."/>
            <person name="Harris M."/>
            <person name="Walenz B."/>
            <person name="Mobarry C."/>
            <person name="Merkulov G.V."/>
            <person name="Charlab R."/>
            <person name="Dew I."/>
            <person name="Deng Z."/>
            <person name="Istrail S."/>
            <person name="Li P."/>
            <person name="Sutton G."/>
        </authorList>
    </citation>
    <scope>NUCLEOTIDE SEQUENCE</scope>
    <source>
        <strain evidence="2">BN</strain>
    </source>
</reference>
<evidence type="ECO:0000313" key="2">
    <source>
        <dbReference type="EMBL" id="EDL85729.1"/>
    </source>
</evidence>
<proteinExistence type="predicted"/>
<keyword evidence="1" id="KW-1133">Transmembrane helix</keyword>